<dbReference type="InterPro" id="IPR002364">
    <property type="entry name" value="Quin_OxRdtase/zeta-crystal_CS"/>
</dbReference>
<dbReference type="GO" id="GO:0008270">
    <property type="term" value="F:zinc ion binding"/>
    <property type="evidence" value="ECO:0007669"/>
    <property type="project" value="InterPro"/>
</dbReference>
<dbReference type="InterPro" id="IPR020843">
    <property type="entry name" value="ER"/>
</dbReference>
<dbReference type="STRING" id="554065.E1Z4W5"/>
<dbReference type="GO" id="GO:0016491">
    <property type="term" value="F:oxidoreductase activity"/>
    <property type="evidence" value="ECO:0007669"/>
    <property type="project" value="InterPro"/>
</dbReference>
<organism evidence="3">
    <name type="scientific">Chlorella variabilis</name>
    <name type="common">Green alga</name>
    <dbReference type="NCBI Taxonomy" id="554065"/>
    <lineage>
        <taxon>Eukaryota</taxon>
        <taxon>Viridiplantae</taxon>
        <taxon>Chlorophyta</taxon>
        <taxon>core chlorophytes</taxon>
        <taxon>Trebouxiophyceae</taxon>
        <taxon>Chlorellales</taxon>
        <taxon>Chlorellaceae</taxon>
        <taxon>Chlorella clade</taxon>
        <taxon>Chlorella</taxon>
    </lineage>
</organism>
<dbReference type="InterPro" id="IPR052733">
    <property type="entry name" value="Chloroplast_QOR"/>
</dbReference>
<accession>E1Z4W5</accession>
<name>E1Z4W5_CHLVA</name>
<dbReference type="Gene3D" id="3.90.180.10">
    <property type="entry name" value="Medium-chain alcohol dehydrogenases, catalytic domain"/>
    <property type="match status" value="1"/>
</dbReference>
<dbReference type="SUPFAM" id="SSF50129">
    <property type="entry name" value="GroES-like"/>
    <property type="match status" value="1"/>
</dbReference>
<evidence type="ECO:0000259" key="1">
    <source>
        <dbReference type="SMART" id="SM00829"/>
    </source>
</evidence>
<dbReference type="Proteomes" id="UP000008141">
    <property type="component" value="Unassembled WGS sequence"/>
</dbReference>
<proteinExistence type="predicted"/>
<dbReference type="RefSeq" id="XP_005851230.1">
    <property type="nucleotide sequence ID" value="XM_005851168.1"/>
</dbReference>
<reference evidence="2 3" key="1">
    <citation type="journal article" date="2010" name="Plant Cell">
        <title>The Chlorella variabilis NC64A genome reveals adaptation to photosymbiosis, coevolution with viruses, and cryptic sex.</title>
        <authorList>
            <person name="Blanc G."/>
            <person name="Duncan G."/>
            <person name="Agarkova I."/>
            <person name="Borodovsky M."/>
            <person name="Gurnon J."/>
            <person name="Kuo A."/>
            <person name="Lindquist E."/>
            <person name="Lucas S."/>
            <person name="Pangilinan J."/>
            <person name="Polle J."/>
            <person name="Salamov A."/>
            <person name="Terry A."/>
            <person name="Yamada T."/>
            <person name="Dunigan D.D."/>
            <person name="Grigoriev I.V."/>
            <person name="Claverie J.M."/>
            <person name="Van Etten J.L."/>
        </authorList>
    </citation>
    <scope>NUCLEOTIDE SEQUENCE [LARGE SCALE GENOMIC DNA]</scope>
    <source>
        <strain evidence="2 3">NC64A</strain>
    </source>
</reference>
<dbReference type="PANTHER" id="PTHR44013:SF1">
    <property type="entry name" value="ZINC-TYPE ALCOHOL DEHYDROGENASE-LIKE PROTEIN C16A3.02C"/>
    <property type="match status" value="1"/>
</dbReference>
<evidence type="ECO:0000313" key="3">
    <source>
        <dbReference type="Proteomes" id="UP000008141"/>
    </source>
</evidence>
<dbReference type="GeneID" id="17358512"/>
<dbReference type="SUPFAM" id="SSF51735">
    <property type="entry name" value="NAD(P)-binding Rossmann-fold domains"/>
    <property type="match status" value="1"/>
</dbReference>
<evidence type="ECO:0000313" key="2">
    <source>
        <dbReference type="EMBL" id="EFN59128.1"/>
    </source>
</evidence>
<feature type="non-terminal residue" evidence="2">
    <location>
        <position position="179"/>
    </location>
</feature>
<dbReference type="OrthoDB" id="48317at2759"/>
<dbReference type="InterPro" id="IPR036291">
    <property type="entry name" value="NAD(P)-bd_dom_sf"/>
</dbReference>
<dbReference type="AlphaFoldDB" id="E1Z4W5"/>
<dbReference type="InParanoid" id="E1Z4W5"/>
<dbReference type="InterPro" id="IPR011032">
    <property type="entry name" value="GroES-like_sf"/>
</dbReference>
<dbReference type="PANTHER" id="PTHR44013">
    <property type="entry name" value="ZINC-TYPE ALCOHOL DEHYDROGENASE-LIKE PROTEIN C16A3.02C"/>
    <property type="match status" value="1"/>
</dbReference>
<feature type="non-terminal residue" evidence="2">
    <location>
        <position position="1"/>
    </location>
</feature>
<dbReference type="eggNOG" id="KOG1198">
    <property type="taxonomic scope" value="Eukaryota"/>
</dbReference>
<dbReference type="Gene3D" id="3.40.50.720">
    <property type="entry name" value="NAD(P)-binding Rossmann-like Domain"/>
    <property type="match status" value="1"/>
</dbReference>
<gene>
    <name evidence="2" type="ORF">CHLNCDRAFT_13222</name>
</gene>
<dbReference type="EMBL" id="GL433836">
    <property type="protein sequence ID" value="EFN59128.1"/>
    <property type="molecule type" value="Genomic_DNA"/>
</dbReference>
<dbReference type="Pfam" id="PF08240">
    <property type="entry name" value="ADH_N"/>
    <property type="match status" value="1"/>
</dbReference>
<dbReference type="OMA" id="IAMPHEN"/>
<dbReference type="KEGG" id="cvr:CHLNCDRAFT_13222"/>
<dbReference type="SMART" id="SM00829">
    <property type="entry name" value="PKS_ER"/>
    <property type="match status" value="1"/>
</dbReference>
<keyword evidence="3" id="KW-1185">Reference proteome</keyword>
<sequence>GPPSVLRLVTDEPVPCRKRGECLVRVETAAVNRLEVKARGGALPRLMIKLPQVPGGDMAGVVVEADEGSAFRPGSQVMALTDGFQPNTRHGTFAELVSVPVDQLAAMPPGLSFEEGASLPLVSLTAHQALEAGEVRKGQRLLVHAGAGGVGSAAIQLAKARGMHVTTTCSAANADFVKQ</sequence>
<dbReference type="InterPro" id="IPR013154">
    <property type="entry name" value="ADH-like_N"/>
</dbReference>
<protein>
    <recommendedName>
        <fullName evidence="1">Enoyl reductase (ER) domain-containing protein</fullName>
    </recommendedName>
</protein>
<dbReference type="PROSITE" id="PS01162">
    <property type="entry name" value="QOR_ZETA_CRYSTAL"/>
    <property type="match status" value="1"/>
</dbReference>
<feature type="domain" description="Enoyl reductase (ER)" evidence="1">
    <location>
        <begin position="1"/>
        <end position="177"/>
    </location>
</feature>